<dbReference type="RefSeq" id="WP_237382360.1">
    <property type="nucleotide sequence ID" value="NZ_CP071793.1"/>
</dbReference>
<dbReference type="PANTHER" id="PTHR11895:SF73">
    <property type="entry name" value="AMIDASE FAMILY PROTEIN"/>
    <property type="match status" value="1"/>
</dbReference>
<reference evidence="3" key="1">
    <citation type="submission" date="2021-03" db="EMBL/GenBank/DDBJ databases">
        <title>Acanthopleuribacteraceae sp. M133.</title>
        <authorList>
            <person name="Wang G."/>
        </authorList>
    </citation>
    <scope>NUCLEOTIDE SEQUENCE</scope>
    <source>
        <strain evidence="3">M133</strain>
    </source>
</reference>
<protein>
    <submittedName>
        <fullName evidence="3">Amidase</fullName>
    </submittedName>
</protein>
<dbReference type="KEGG" id="scor:J3U87_07235"/>
<keyword evidence="4" id="KW-1185">Reference proteome</keyword>
<dbReference type="InterPro" id="IPR036928">
    <property type="entry name" value="AS_sf"/>
</dbReference>
<dbReference type="AlphaFoldDB" id="A0A8A4TT67"/>
<proteinExistence type="predicted"/>
<dbReference type="EMBL" id="CP071793">
    <property type="protein sequence ID" value="QTD52251.1"/>
    <property type="molecule type" value="Genomic_DNA"/>
</dbReference>
<evidence type="ECO:0000313" key="3">
    <source>
        <dbReference type="EMBL" id="QTD52251.1"/>
    </source>
</evidence>
<dbReference type="PANTHER" id="PTHR11895">
    <property type="entry name" value="TRANSAMIDASE"/>
    <property type="match status" value="1"/>
</dbReference>
<dbReference type="SUPFAM" id="SSF75304">
    <property type="entry name" value="Amidase signature (AS) enzymes"/>
    <property type="match status" value="1"/>
</dbReference>
<feature type="region of interest" description="Disordered" evidence="1">
    <location>
        <begin position="522"/>
        <end position="541"/>
    </location>
</feature>
<feature type="domain" description="Amidase" evidence="2">
    <location>
        <begin position="113"/>
        <end position="466"/>
    </location>
</feature>
<evidence type="ECO:0000256" key="1">
    <source>
        <dbReference type="SAM" id="MobiDB-lite"/>
    </source>
</evidence>
<feature type="compositionally biased region" description="Basic and acidic residues" evidence="1">
    <location>
        <begin position="529"/>
        <end position="541"/>
    </location>
</feature>
<evidence type="ECO:0000313" key="4">
    <source>
        <dbReference type="Proteomes" id="UP000663929"/>
    </source>
</evidence>
<dbReference type="Pfam" id="PF01425">
    <property type="entry name" value="Amidase"/>
    <property type="match status" value="1"/>
</dbReference>
<dbReference type="InterPro" id="IPR000120">
    <property type="entry name" value="Amidase"/>
</dbReference>
<name>A0A8A4TT67_SULCO</name>
<dbReference type="InterPro" id="IPR023631">
    <property type="entry name" value="Amidase_dom"/>
</dbReference>
<sequence length="541" mass="59520">MTQSDISPKAVLEYTRLLGLDFTPTECEWVAMGMNMSKKPFQQLRANPLENRDPPAYGFSLLEPSPAGLASDTNWWTPTRTTIDRPAKEDDLAFLSVAELAGLIADKTVSATELTNLYLARLKKYDDSLHCVVNLLEQRALASAQRADEEIQAGRYRGPLHGIPYGIKDLFAAKSAPTTWGAAPYKDRVFQEDAGIVSKLEEQGAVLIAKLSTGTLAYHDDVWFGGQTKNPWDPKQGALGSSAGPAAAVAAGLVPFSVGTETKASISAPCDRCGVFGLRPTPGLVSRTGLMTQSWTMDRIGPIGRTVEDCALVFNAIQGPDGTDPEVTRHDFQWEDRPDLRHLTIGYVADLFDRNPQMAPSKDQLKVFTELGARLKPVKIPDYPSECLRLIVFAEAAASFDELTTAKKDALLTHQGPTDIPNFLRTARLIPAVAYIQANRIRARLMAQMKEIFREVDLYLLPNLPSEERQASCYCGLPALVIPNRFDERGRPESSFQFVGPPHGESLILSVGHRFTRSIGITLGQPPMTRERNPEEEKALN</sequence>
<organism evidence="3 4">
    <name type="scientific">Sulfidibacter corallicola</name>
    <dbReference type="NCBI Taxonomy" id="2818388"/>
    <lineage>
        <taxon>Bacteria</taxon>
        <taxon>Pseudomonadati</taxon>
        <taxon>Acidobacteriota</taxon>
        <taxon>Holophagae</taxon>
        <taxon>Acanthopleuribacterales</taxon>
        <taxon>Acanthopleuribacteraceae</taxon>
        <taxon>Sulfidibacter</taxon>
    </lineage>
</organism>
<dbReference type="Proteomes" id="UP000663929">
    <property type="component" value="Chromosome"/>
</dbReference>
<accession>A0A8A4TT67</accession>
<dbReference type="GO" id="GO:0050567">
    <property type="term" value="F:glutaminyl-tRNA synthase (glutamine-hydrolyzing) activity"/>
    <property type="evidence" value="ECO:0007669"/>
    <property type="project" value="TreeGrafter"/>
</dbReference>
<evidence type="ECO:0000259" key="2">
    <source>
        <dbReference type="Pfam" id="PF01425"/>
    </source>
</evidence>
<dbReference type="Gene3D" id="3.90.1300.10">
    <property type="entry name" value="Amidase signature (AS) domain"/>
    <property type="match status" value="1"/>
</dbReference>
<gene>
    <name evidence="3" type="ORF">J3U87_07235</name>
</gene>